<dbReference type="PANTHER" id="PTHR38589:SF1">
    <property type="entry name" value="BLR0621 PROTEIN"/>
    <property type="match status" value="1"/>
</dbReference>
<evidence type="ECO:0000313" key="9">
    <source>
        <dbReference type="EMBL" id="TCT11852.1"/>
    </source>
</evidence>
<dbReference type="Proteomes" id="UP000295678">
    <property type="component" value="Unassembled WGS sequence"/>
</dbReference>
<keyword evidence="4 7" id="KW-0133">Cell shape</keyword>
<keyword evidence="10" id="KW-1185">Reference proteome</keyword>
<protein>
    <submittedName>
        <fullName evidence="9">L,D-peptidoglycan transpeptidase YkuD (ErfK/YbiS/YcfS/YnhG family)</fullName>
    </submittedName>
</protein>
<keyword evidence="6 7" id="KW-0961">Cell wall biogenesis/degradation</keyword>
<dbReference type="OrthoDB" id="9804204at2"/>
<sequence>MTAPADVVRVHATGVARGLMQAGGCVWPCALGRSGLTRLKREGDGATPRGSFALGPVYYRPDRGPPPRTGLDVVAIDPQLGWCDDPARCAYNRPVRLPFAGSHERMWREDGLYDWVVVIGHNTQPPLRPFGSAIFLHLARPGLLPTEGCIALRRADMAKLLPRLGPGTRLVVG</sequence>
<dbReference type="AlphaFoldDB" id="A0A4R3MFB6"/>
<dbReference type="PANTHER" id="PTHR38589">
    <property type="entry name" value="BLR0621 PROTEIN"/>
    <property type="match status" value="1"/>
</dbReference>
<keyword evidence="3" id="KW-0808">Transferase</keyword>
<dbReference type="EMBL" id="SMAK01000003">
    <property type="protein sequence ID" value="TCT11852.1"/>
    <property type="molecule type" value="Genomic_DNA"/>
</dbReference>
<dbReference type="UniPathway" id="UPA00219"/>
<proteinExistence type="inferred from homology"/>
<dbReference type="InterPro" id="IPR005490">
    <property type="entry name" value="LD_TPept_cat_dom"/>
</dbReference>
<comment type="pathway">
    <text evidence="1 7">Cell wall biogenesis; peptidoglycan biosynthesis.</text>
</comment>
<accession>A0A4R3MFB6</accession>
<keyword evidence="5 7" id="KW-0573">Peptidoglycan synthesis</keyword>
<name>A0A4R3MFB6_9HYPH</name>
<dbReference type="Pfam" id="PF03734">
    <property type="entry name" value="YkuD"/>
    <property type="match status" value="1"/>
</dbReference>
<organism evidence="9 10">
    <name type="scientific">Tepidamorphus gemmatus</name>
    <dbReference type="NCBI Taxonomy" id="747076"/>
    <lineage>
        <taxon>Bacteria</taxon>
        <taxon>Pseudomonadati</taxon>
        <taxon>Pseudomonadota</taxon>
        <taxon>Alphaproteobacteria</taxon>
        <taxon>Hyphomicrobiales</taxon>
        <taxon>Tepidamorphaceae</taxon>
        <taxon>Tepidamorphus</taxon>
    </lineage>
</organism>
<gene>
    <name evidence="9" type="ORF">EDC22_103165</name>
</gene>
<evidence type="ECO:0000256" key="4">
    <source>
        <dbReference type="ARBA" id="ARBA00022960"/>
    </source>
</evidence>
<dbReference type="CDD" id="cd16913">
    <property type="entry name" value="YkuD_like"/>
    <property type="match status" value="1"/>
</dbReference>
<dbReference type="GO" id="GO:0008360">
    <property type="term" value="P:regulation of cell shape"/>
    <property type="evidence" value="ECO:0007669"/>
    <property type="project" value="UniProtKB-UniRule"/>
</dbReference>
<dbReference type="GO" id="GO:0009252">
    <property type="term" value="P:peptidoglycan biosynthetic process"/>
    <property type="evidence" value="ECO:0007669"/>
    <property type="project" value="UniProtKB-UniPathway"/>
</dbReference>
<evidence type="ECO:0000256" key="3">
    <source>
        <dbReference type="ARBA" id="ARBA00022679"/>
    </source>
</evidence>
<dbReference type="GO" id="GO:0016740">
    <property type="term" value="F:transferase activity"/>
    <property type="evidence" value="ECO:0007669"/>
    <property type="project" value="UniProtKB-KW"/>
</dbReference>
<evidence type="ECO:0000256" key="5">
    <source>
        <dbReference type="ARBA" id="ARBA00022984"/>
    </source>
</evidence>
<dbReference type="GO" id="GO:0071555">
    <property type="term" value="P:cell wall organization"/>
    <property type="evidence" value="ECO:0007669"/>
    <property type="project" value="UniProtKB-UniRule"/>
</dbReference>
<reference evidence="9 10" key="1">
    <citation type="submission" date="2019-03" db="EMBL/GenBank/DDBJ databases">
        <title>Genomic Encyclopedia of Type Strains, Phase IV (KMG-IV): sequencing the most valuable type-strain genomes for metagenomic binning, comparative biology and taxonomic classification.</title>
        <authorList>
            <person name="Goeker M."/>
        </authorList>
    </citation>
    <scope>NUCLEOTIDE SEQUENCE [LARGE SCALE GENOMIC DNA]</scope>
    <source>
        <strain evidence="9 10">DSM 19345</strain>
    </source>
</reference>
<dbReference type="InterPro" id="IPR038063">
    <property type="entry name" value="Transpep_catalytic_dom"/>
</dbReference>
<dbReference type="RefSeq" id="WP_132805754.1">
    <property type="nucleotide sequence ID" value="NZ_SMAK01000003.1"/>
</dbReference>
<feature type="active site" description="Nucleophile" evidence="7">
    <location>
        <position position="149"/>
    </location>
</feature>
<evidence type="ECO:0000259" key="8">
    <source>
        <dbReference type="PROSITE" id="PS52029"/>
    </source>
</evidence>
<comment type="similarity">
    <text evidence="2">Belongs to the YkuD family.</text>
</comment>
<evidence type="ECO:0000313" key="10">
    <source>
        <dbReference type="Proteomes" id="UP000295678"/>
    </source>
</evidence>
<evidence type="ECO:0000256" key="6">
    <source>
        <dbReference type="ARBA" id="ARBA00023316"/>
    </source>
</evidence>
<dbReference type="PROSITE" id="PS52029">
    <property type="entry name" value="LD_TPASE"/>
    <property type="match status" value="1"/>
</dbReference>
<feature type="active site" description="Proton donor/acceptor" evidence="7">
    <location>
        <position position="137"/>
    </location>
</feature>
<evidence type="ECO:0000256" key="1">
    <source>
        <dbReference type="ARBA" id="ARBA00004752"/>
    </source>
</evidence>
<comment type="caution">
    <text evidence="9">The sequence shown here is derived from an EMBL/GenBank/DDBJ whole genome shotgun (WGS) entry which is preliminary data.</text>
</comment>
<dbReference type="SUPFAM" id="SSF141523">
    <property type="entry name" value="L,D-transpeptidase catalytic domain-like"/>
    <property type="match status" value="1"/>
</dbReference>
<dbReference type="GO" id="GO:0004180">
    <property type="term" value="F:carboxypeptidase activity"/>
    <property type="evidence" value="ECO:0007669"/>
    <property type="project" value="UniProtKB-ARBA"/>
</dbReference>
<feature type="domain" description="L,D-TPase catalytic" evidence="8">
    <location>
        <begin position="1"/>
        <end position="173"/>
    </location>
</feature>
<evidence type="ECO:0000256" key="2">
    <source>
        <dbReference type="ARBA" id="ARBA00005992"/>
    </source>
</evidence>
<evidence type="ECO:0000256" key="7">
    <source>
        <dbReference type="PROSITE-ProRule" id="PRU01373"/>
    </source>
</evidence>